<dbReference type="GO" id="GO:0000155">
    <property type="term" value="F:phosphorelay sensor kinase activity"/>
    <property type="evidence" value="ECO:0007669"/>
    <property type="project" value="InterPro"/>
</dbReference>
<evidence type="ECO:0000256" key="5">
    <source>
        <dbReference type="ARBA" id="ARBA00022840"/>
    </source>
</evidence>
<evidence type="ECO:0000313" key="9">
    <source>
        <dbReference type="EMBL" id="VAW43394.1"/>
    </source>
</evidence>
<dbReference type="CDD" id="cd00082">
    <property type="entry name" value="HisKA"/>
    <property type="match status" value="1"/>
</dbReference>
<dbReference type="InterPro" id="IPR035965">
    <property type="entry name" value="PAS-like_dom_sf"/>
</dbReference>
<dbReference type="EMBL" id="UOEU01001075">
    <property type="protein sequence ID" value="VAW43394.1"/>
    <property type="molecule type" value="Genomic_DNA"/>
</dbReference>
<dbReference type="InterPro" id="IPR003661">
    <property type="entry name" value="HisK_dim/P_dom"/>
</dbReference>
<name>A0A3B0WIK7_9ZZZZ</name>
<dbReference type="PANTHER" id="PTHR43065:SF10">
    <property type="entry name" value="PEROXIDE STRESS-ACTIVATED HISTIDINE KINASE MAK3"/>
    <property type="match status" value="1"/>
</dbReference>
<keyword evidence="3" id="KW-0547">Nucleotide-binding</keyword>
<dbReference type="SUPFAM" id="SSF55785">
    <property type="entry name" value="PYP-like sensor domain (PAS domain)"/>
    <property type="match status" value="1"/>
</dbReference>
<sequence>ANPAAGRILGWAVEQLIGRTWDDLGVDEANLTESEPHQATLRQPDGRFVTVNLAITPVSDHITSTTMVSFTHWQEIEQLNEALLHTQRLAGLGILTASVAHELNTPLSIITATCSNLMHEIEENSLGMDQLMRYVQMIEQSAWRSARIVEVLRNYSYADAVQTAVTDLNMIIDDALTLVQHQFRGEFNIKIVRKLDSQLKTIVCDHNRLTQVMLNILLNARDAMSPNGGTVEIRSWQMVQGDESTRLAVSDNGNSTSQALYAFSISDTGRGIPEELLDRIFEPFFTTKALGKGSGLGLFIAQRIVQQHNGRIWAENKANGGAIFTVVLPHKIKKQINDS</sequence>
<keyword evidence="2" id="KW-0808">Transferase</keyword>
<evidence type="ECO:0000256" key="3">
    <source>
        <dbReference type="ARBA" id="ARBA00022741"/>
    </source>
</evidence>
<dbReference type="InterPro" id="IPR000014">
    <property type="entry name" value="PAS"/>
</dbReference>
<dbReference type="SMART" id="SM00388">
    <property type="entry name" value="HisKA"/>
    <property type="match status" value="1"/>
</dbReference>
<dbReference type="InterPro" id="IPR005467">
    <property type="entry name" value="His_kinase_dom"/>
</dbReference>
<keyword evidence="1" id="KW-0597">Phosphoprotein</keyword>
<organism evidence="9">
    <name type="scientific">hydrothermal vent metagenome</name>
    <dbReference type="NCBI Taxonomy" id="652676"/>
    <lineage>
        <taxon>unclassified sequences</taxon>
        <taxon>metagenomes</taxon>
        <taxon>ecological metagenomes</taxon>
    </lineage>
</organism>
<dbReference type="PROSITE" id="PS50112">
    <property type="entry name" value="PAS"/>
    <property type="match status" value="1"/>
</dbReference>
<dbReference type="PROSITE" id="PS50109">
    <property type="entry name" value="HIS_KIN"/>
    <property type="match status" value="1"/>
</dbReference>
<proteinExistence type="predicted"/>
<dbReference type="PRINTS" id="PR00344">
    <property type="entry name" value="BCTRLSENSOR"/>
</dbReference>
<evidence type="ECO:0000256" key="6">
    <source>
        <dbReference type="ARBA" id="ARBA00023012"/>
    </source>
</evidence>
<dbReference type="Gene3D" id="1.10.287.130">
    <property type="match status" value="1"/>
</dbReference>
<dbReference type="InterPro" id="IPR004358">
    <property type="entry name" value="Sig_transdc_His_kin-like_C"/>
</dbReference>
<dbReference type="SMART" id="SM00387">
    <property type="entry name" value="HATPase_c"/>
    <property type="match status" value="1"/>
</dbReference>
<dbReference type="InterPro" id="IPR036097">
    <property type="entry name" value="HisK_dim/P_sf"/>
</dbReference>
<protein>
    <submittedName>
        <fullName evidence="9">Uncharacterized protein</fullName>
    </submittedName>
</protein>
<dbReference type="InterPro" id="IPR003594">
    <property type="entry name" value="HATPase_dom"/>
</dbReference>
<evidence type="ECO:0000259" key="7">
    <source>
        <dbReference type="PROSITE" id="PS50109"/>
    </source>
</evidence>
<dbReference type="InterPro" id="IPR036890">
    <property type="entry name" value="HATPase_C_sf"/>
</dbReference>
<evidence type="ECO:0000256" key="4">
    <source>
        <dbReference type="ARBA" id="ARBA00022777"/>
    </source>
</evidence>
<dbReference type="SUPFAM" id="SSF47384">
    <property type="entry name" value="Homodimeric domain of signal transducing histidine kinase"/>
    <property type="match status" value="1"/>
</dbReference>
<dbReference type="CDD" id="cd00130">
    <property type="entry name" value="PAS"/>
    <property type="match status" value="1"/>
</dbReference>
<evidence type="ECO:0000256" key="2">
    <source>
        <dbReference type="ARBA" id="ARBA00022679"/>
    </source>
</evidence>
<dbReference type="Pfam" id="PF00512">
    <property type="entry name" value="HisKA"/>
    <property type="match status" value="1"/>
</dbReference>
<gene>
    <name evidence="9" type="ORF">MNBD_CHLOROFLEXI01-1371</name>
</gene>
<keyword evidence="5" id="KW-0067">ATP-binding</keyword>
<dbReference type="Pfam" id="PF02518">
    <property type="entry name" value="HATPase_c"/>
    <property type="match status" value="1"/>
</dbReference>
<keyword evidence="4" id="KW-0418">Kinase</keyword>
<dbReference type="GO" id="GO:0005524">
    <property type="term" value="F:ATP binding"/>
    <property type="evidence" value="ECO:0007669"/>
    <property type="project" value="UniProtKB-KW"/>
</dbReference>
<dbReference type="SUPFAM" id="SSF55874">
    <property type="entry name" value="ATPase domain of HSP90 chaperone/DNA topoisomerase II/histidine kinase"/>
    <property type="match status" value="1"/>
</dbReference>
<feature type="domain" description="Histidine kinase" evidence="7">
    <location>
        <begin position="98"/>
        <end position="332"/>
    </location>
</feature>
<feature type="non-terminal residue" evidence="9">
    <location>
        <position position="1"/>
    </location>
</feature>
<dbReference type="AlphaFoldDB" id="A0A3B0WIK7"/>
<feature type="domain" description="PAS" evidence="8">
    <location>
        <begin position="1"/>
        <end position="20"/>
    </location>
</feature>
<dbReference type="Gene3D" id="3.30.565.10">
    <property type="entry name" value="Histidine kinase-like ATPase, C-terminal domain"/>
    <property type="match status" value="1"/>
</dbReference>
<dbReference type="PANTHER" id="PTHR43065">
    <property type="entry name" value="SENSOR HISTIDINE KINASE"/>
    <property type="match status" value="1"/>
</dbReference>
<evidence type="ECO:0000259" key="8">
    <source>
        <dbReference type="PROSITE" id="PS50112"/>
    </source>
</evidence>
<keyword evidence="6" id="KW-0902">Two-component regulatory system</keyword>
<reference evidence="9" key="1">
    <citation type="submission" date="2018-06" db="EMBL/GenBank/DDBJ databases">
        <authorList>
            <person name="Zhirakovskaya E."/>
        </authorList>
    </citation>
    <scope>NUCLEOTIDE SEQUENCE</scope>
</reference>
<accession>A0A3B0WIK7</accession>
<evidence type="ECO:0000256" key="1">
    <source>
        <dbReference type="ARBA" id="ARBA00022553"/>
    </source>
</evidence>